<keyword evidence="2" id="KW-1185">Reference proteome</keyword>
<organism evidence="1 2">
    <name type="scientific">Endozoicomonas numazuensis</name>
    <dbReference type="NCBI Taxonomy" id="1137799"/>
    <lineage>
        <taxon>Bacteria</taxon>
        <taxon>Pseudomonadati</taxon>
        <taxon>Pseudomonadota</taxon>
        <taxon>Gammaproteobacteria</taxon>
        <taxon>Oceanospirillales</taxon>
        <taxon>Endozoicomonadaceae</taxon>
        <taxon>Endozoicomonas</taxon>
    </lineage>
</organism>
<dbReference type="EMBL" id="JOKH01000001">
    <property type="protein sequence ID" value="KEQ18998.1"/>
    <property type="molecule type" value="Genomic_DNA"/>
</dbReference>
<comment type="caution">
    <text evidence="1">The sequence shown here is derived from an EMBL/GenBank/DDBJ whole genome shotgun (WGS) entry which is preliminary data.</text>
</comment>
<proteinExistence type="predicted"/>
<dbReference type="AlphaFoldDB" id="A0A081NKM5"/>
<accession>A0A081NKM5</accession>
<protein>
    <recommendedName>
        <fullName evidence="3">DUF4105 domain-containing protein</fullName>
    </recommendedName>
</protein>
<dbReference type="eggNOG" id="ENOG5033483">
    <property type="taxonomic scope" value="Bacteria"/>
</dbReference>
<evidence type="ECO:0000313" key="1">
    <source>
        <dbReference type="EMBL" id="KEQ18998.1"/>
    </source>
</evidence>
<evidence type="ECO:0000313" key="2">
    <source>
        <dbReference type="Proteomes" id="UP000028073"/>
    </source>
</evidence>
<sequence length="133" mass="14885">MKGMVANFDGMQKIRPYYVDANMAKQLNVISCLISLRVTHDEGELFDKFWQQLKLNPGSFNLLGGNCSSHASEVFVASNILSKSIPGLDTPNNLFKQLSKETNRDVQFVTGHIGVRRTADLRFKLQVLPVSEV</sequence>
<dbReference type="Proteomes" id="UP000028073">
    <property type="component" value="Unassembled WGS sequence"/>
</dbReference>
<dbReference type="STRING" id="1137799.GZ78_02855"/>
<dbReference type="RefSeq" id="WP_152558509.1">
    <property type="nucleotide sequence ID" value="NZ_JOKH01000001.1"/>
</dbReference>
<name>A0A081NKM5_9GAMM</name>
<gene>
    <name evidence="1" type="ORF">GZ78_02855</name>
</gene>
<dbReference type="OrthoDB" id="6199211at2"/>
<evidence type="ECO:0008006" key="3">
    <source>
        <dbReference type="Google" id="ProtNLM"/>
    </source>
</evidence>
<reference evidence="1 2" key="1">
    <citation type="submission" date="2014-06" db="EMBL/GenBank/DDBJ databases">
        <title>Whole Genome Sequences of Three Symbiotic Endozoicomonas Bacteria.</title>
        <authorList>
            <person name="Neave M.J."/>
            <person name="Apprill A."/>
            <person name="Voolstra C.R."/>
        </authorList>
    </citation>
    <scope>NUCLEOTIDE SEQUENCE [LARGE SCALE GENOMIC DNA]</scope>
    <source>
        <strain evidence="1 2">DSM 25634</strain>
    </source>
</reference>